<gene>
    <name evidence="2" type="ORF">COX36_04070</name>
</gene>
<name>A0A2G9YVQ7_9BACT</name>
<dbReference type="AlphaFoldDB" id="A0A2G9YVQ7"/>
<protein>
    <submittedName>
        <fullName evidence="2">Uncharacterized protein</fullName>
    </submittedName>
</protein>
<dbReference type="Proteomes" id="UP000230273">
    <property type="component" value="Unassembled WGS sequence"/>
</dbReference>
<comment type="caution">
    <text evidence="2">The sequence shown here is derived from an EMBL/GenBank/DDBJ whole genome shotgun (WGS) entry which is preliminary data.</text>
</comment>
<evidence type="ECO:0000256" key="1">
    <source>
        <dbReference type="SAM" id="Phobius"/>
    </source>
</evidence>
<sequence>MNQVLTLYPSVSITRSLTLKISLKILWAASFIVLLFLLGFYIFQVNDLTKKIYSIQNYEDKLEELSFEAKNSEISFSTVNSLATLESQIQNLNLEKVNQIKYIKVLDSQVAKNTSSLPRP</sequence>
<proteinExistence type="predicted"/>
<feature type="transmembrane region" description="Helical" evidence="1">
    <location>
        <begin position="25"/>
        <end position="43"/>
    </location>
</feature>
<reference evidence="2 3" key="1">
    <citation type="submission" date="2017-09" db="EMBL/GenBank/DDBJ databases">
        <title>Depth-based differentiation of microbial function through sediment-hosted aquifers and enrichment of novel symbionts in the deep terrestrial subsurface.</title>
        <authorList>
            <person name="Probst A.J."/>
            <person name="Ladd B."/>
            <person name="Jarett J.K."/>
            <person name="Geller-Mcgrath D.E."/>
            <person name="Sieber C.M."/>
            <person name="Emerson J.B."/>
            <person name="Anantharaman K."/>
            <person name="Thomas B.C."/>
            <person name="Malmstrom R."/>
            <person name="Stieglmeier M."/>
            <person name="Klingl A."/>
            <person name="Woyke T."/>
            <person name="Ryan C.M."/>
            <person name="Banfield J.F."/>
        </authorList>
    </citation>
    <scope>NUCLEOTIDE SEQUENCE [LARGE SCALE GENOMIC DNA]</scope>
    <source>
        <strain evidence="2">CG23_combo_of_CG06-09_8_20_14_all_38_19</strain>
    </source>
</reference>
<keyword evidence="1" id="KW-1133">Transmembrane helix</keyword>
<keyword evidence="1" id="KW-0812">Transmembrane</keyword>
<keyword evidence="1" id="KW-0472">Membrane</keyword>
<dbReference type="EMBL" id="PCRP01000066">
    <property type="protein sequence ID" value="PIP23302.1"/>
    <property type="molecule type" value="Genomic_DNA"/>
</dbReference>
<evidence type="ECO:0000313" key="3">
    <source>
        <dbReference type="Proteomes" id="UP000230273"/>
    </source>
</evidence>
<evidence type="ECO:0000313" key="2">
    <source>
        <dbReference type="EMBL" id="PIP23302.1"/>
    </source>
</evidence>
<accession>A0A2G9YVQ7</accession>
<organism evidence="2 3">
    <name type="scientific">Candidatus Nealsonbacteria bacterium CG23_combo_of_CG06-09_8_20_14_all_38_19</name>
    <dbReference type="NCBI Taxonomy" id="1974721"/>
    <lineage>
        <taxon>Bacteria</taxon>
        <taxon>Candidatus Nealsoniibacteriota</taxon>
    </lineage>
</organism>